<reference evidence="1 2" key="1">
    <citation type="submission" date="2020-08" db="EMBL/GenBank/DDBJ databases">
        <title>Genomic Encyclopedia of Type Strains, Phase IV (KMG-IV): sequencing the most valuable type-strain genomes for metagenomic binning, comparative biology and taxonomic classification.</title>
        <authorList>
            <person name="Goeker M."/>
        </authorList>
    </citation>
    <scope>NUCLEOTIDE SEQUENCE [LARGE SCALE GENOMIC DNA]</scope>
    <source>
        <strain evidence="1 2">DSM 29854</strain>
    </source>
</reference>
<keyword evidence="2" id="KW-1185">Reference proteome</keyword>
<dbReference type="Proteomes" id="UP000563094">
    <property type="component" value="Unassembled WGS sequence"/>
</dbReference>
<evidence type="ECO:0000313" key="1">
    <source>
        <dbReference type="EMBL" id="MBA9075834.1"/>
    </source>
</evidence>
<accession>A0A839G8R1</accession>
<proteinExistence type="predicted"/>
<comment type="caution">
    <text evidence="1">The sequence shown here is derived from an EMBL/GenBank/DDBJ whole genome shotgun (WGS) entry which is preliminary data.</text>
</comment>
<dbReference type="AlphaFoldDB" id="A0A839G8R1"/>
<name>A0A839G8R1_9BACT</name>
<organism evidence="1 2">
    <name type="scientific">Rufibacter quisquiliarum</name>
    <dbReference type="NCBI Taxonomy" id="1549639"/>
    <lineage>
        <taxon>Bacteria</taxon>
        <taxon>Pseudomonadati</taxon>
        <taxon>Bacteroidota</taxon>
        <taxon>Cytophagia</taxon>
        <taxon>Cytophagales</taxon>
        <taxon>Hymenobacteraceae</taxon>
        <taxon>Rufibacter</taxon>
    </lineage>
</organism>
<sequence length="74" mass="8153">MSVEYCLKSRSGIRNGIFPFYGINAFSACFGQNGPKTGVCRREAKPYLWGLYKTVSKSTKTDSGGRPKKVALDL</sequence>
<protein>
    <submittedName>
        <fullName evidence="1">Uncharacterized protein</fullName>
    </submittedName>
</protein>
<dbReference type="EMBL" id="JACJIQ010000001">
    <property type="protein sequence ID" value="MBA9075834.1"/>
    <property type="molecule type" value="Genomic_DNA"/>
</dbReference>
<evidence type="ECO:0000313" key="2">
    <source>
        <dbReference type="Proteomes" id="UP000563094"/>
    </source>
</evidence>
<gene>
    <name evidence="1" type="ORF">FHS90_000531</name>
</gene>